<reference evidence="2" key="1">
    <citation type="journal article" date="2010" name="Science">
        <title>Signatures of adaptation to obligate biotrophy in the Hyaloperonospora arabidopsidis genome.</title>
        <authorList>
            <person name="Baxter L."/>
            <person name="Tripathy S."/>
            <person name="Ishaque N."/>
            <person name="Boot N."/>
            <person name="Cabral A."/>
            <person name="Kemen E."/>
            <person name="Thines M."/>
            <person name="Ah-Fong A."/>
            <person name="Anderson R."/>
            <person name="Badejoko W."/>
            <person name="Bittner-Eddy P."/>
            <person name="Boore J.L."/>
            <person name="Chibucos M.C."/>
            <person name="Coates M."/>
            <person name="Dehal P."/>
            <person name="Delehaunty K."/>
            <person name="Dong S."/>
            <person name="Downton P."/>
            <person name="Dumas B."/>
            <person name="Fabro G."/>
            <person name="Fronick C."/>
            <person name="Fuerstenberg S.I."/>
            <person name="Fulton L."/>
            <person name="Gaulin E."/>
            <person name="Govers F."/>
            <person name="Hughes L."/>
            <person name="Humphray S."/>
            <person name="Jiang R.H."/>
            <person name="Judelson H."/>
            <person name="Kamoun S."/>
            <person name="Kyung K."/>
            <person name="Meijer H."/>
            <person name="Minx P."/>
            <person name="Morris P."/>
            <person name="Nelson J."/>
            <person name="Phuntumart V."/>
            <person name="Qutob D."/>
            <person name="Rehmany A."/>
            <person name="Rougon-Cardoso A."/>
            <person name="Ryden P."/>
            <person name="Torto-Alalibo T."/>
            <person name="Studholme D."/>
            <person name="Wang Y."/>
            <person name="Win J."/>
            <person name="Wood J."/>
            <person name="Clifton S.W."/>
            <person name="Rogers J."/>
            <person name="Van den Ackerveken G."/>
            <person name="Jones J.D."/>
            <person name="McDowell J.M."/>
            <person name="Beynon J."/>
            <person name="Tyler B.M."/>
        </authorList>
    </citation>
    <scope>NUCLEOTIDE SEQUENCE [LARGE SCALE GENOMIC DNA]</scope>
    <source>
        <strain evidence="2">Emoy2</strain>
    </source>
</reference>
<name>M4BG83_HYAAE</name>
<proteinExistence type="predicted"/>
<reference evidence="1" key="2">
    <citation type="submission" date="2015-06" db="UniProtKB">
        <authorList>
            <consortium name="EnsemblProtists"/>
        </authorList>
    </citation>
    <scope>IDENTIFICATION</scope>
    <source>
        <strain evidence="1">Emoy2</strain>
    </source>
</reference>
<dbReference type="EnsemblProtists" id="HpaT805304">
    <property type="protein sequence ID" value="HpaP805304"/>
    <property type="gene ID" value="HpaG805304"/>
</dbReference>
<organism evidence="1 2">
    <name type="scientific">Hyaloperonospora arabidopsidis (strain Emoy2)</name>
    <name type="common">Downy mildew agent</name>
    <name type="synonym">Peronospora arabidopsidis</name>
    <dbReference type="NCBI Taxonomy" id="559515"/>
    <lineage>
        <taxon>Eukaryota</taxon>
        <taxon>Sar</taxon>
        <taxon>Stramenopiles</taxon>
        <taxon>Oomycota</taxon>
        <taxon>Peronosporomycetes</taxon>
        <taxon>Peronosporales</taxon>
        <taxon>Peronosporaceae</taxon>
        <taxon>Hyaloperonospora</taxon>
    </lineage>
</organism>
<dbReference type="EMBL" id="JH598226">
    <property type="status" value="NOT_ANNOTATED_CDS"/>
    <property type="molecule type" value="Genomic_DNA"/>
</dbReference>
<dbReference type="VEuPathDB" id="FungiDB:HpaG805304"/>
<accession>M4BG83</accession>
<dbReference type="Proteomes" id="UP000011713">
    <property type="component" value="Unassembled WGS sequence"/>
</dbReference>
<dbReference type="HOGENOM" id="CLU_2763280_0_0_1"/>
<dbReference type="AlphaFoldDB" id="M4BG83"/>
<keyword evidence="2" id="KW-1185">Reference proteome</keyword>
<evidence type="ECO:0000313" key="1">
    <source>
        <dbReference type="EnsemblProtists" id="HpaP805304"/>
    </source>
</evidence>
<evidence type="ECO:0000313" key="2">
    <source>
        <dbReference type="Proteomes" id="UP000011713"/>
    </source>
</evidence>
<sequence>MATPSRRTGKEEVEDVEVDEVEVSKWGATRRKGGKERDLSEPRHRRHAIRCGVVDTGFRDTCWSWSGNHG</sequence>
<dbReference type="InParanoid" id="M4BG83"/>
<protein>
    <submittedName>
        <fullName evidence="1">Uncharacterized protein</fullName>
    </submittedName>
</protein>